<gene>
    <name evidence="1" type="ORF">AADEFJLK_00504</name>
</gene>
<dbReference type="Gene3D" id="1.25.10.10">
    <property type="entry name" value="Leucine-rich Repeat Variant"/>
    <property type="match status" value="1"/>
</dbReference>
<protein>
    <submittedName>
        <fullName evidence="1">HEAT repeat domain-containing protein</fullName>
    </submittedName>
</protein>
<dbReference type="SUPFAM" id="SSF48371">
    <property type="entry name" value="ARM repeat"/>
    <property type="match status" value="1"/>
</dbReference>
<comment type="caution">
    <text evidence="1">The sequence shown here is derived from an EMBL/GenBank/DDBJ whole genome shotgun (WGS) entry which is preliminary data.</text>
</comment>
<name>A0A2S5CRN0_9GAMM</name>
<accession>A0A2S5CRN0</accession>
<organism evidence="1 2">
    <name type="scientific">Methylovulum psychrotolerans</name>
    <dbReference type="NCBI Taxonomy" id="1704499"/>
    <lineage>
        <taxon>Bacteria</taxon>
        <taxon>Pseudomonadati</taxon>
        <taxon>Pseudomonadota</taxon>
        <taxon>Gammaproteobacteria</taxon>
        <taxon>Methylococcales</taxon>
        <taxon>Methylococcaceae</taxon>
        <taxon>Methylovulum</taxon>
    </lineage>
</organism>
<sequence>MSSEPSGSKLFVQAEGATPSTSWNGEFFSKNCYSVNILTTGFRARGFLFSRVVGIHKFMDKILAICGGLLASSLVSANDNAINFHVSQAMPPHFELAVAHKPLTEVLKAIADTTGIVIHIADEPKNSVTATCNVADAKQLFDCLLEAKADLVFRYGQVGPVAKRAQVLEEVWVVRTYGDTDSHDGIQILPPVAEQKPDSSPMMQMLAAIDTGKLLTQAQANDPESRANAIATLAVQPAKNDPAIRKTVAAALADQSAEVRAQAVFALAKYDDAEAADGLATALQDSDASVRLMVVDSADNHQALLQQALDDSDEAVRAAAASKLETLASQ</sequence>
<evidence type="ECO:0000313" key="1">
    <source>
        <dbReference type="EMBL" id="POZ53479.1"/>
    </source>
</evidence>
<dbReference type="EMBL" id="PGFZ01000001">
    <property type="protein sequence ID" value="POZ53479.1"/>
    <property type="molecule type" value="Genomic_DNA"/>
</dbReference>
<proteinExistence type="predicted"/>
<dbReference type="AlphaFoldDB" id="A0A2S5CRN0"/>
<dbReference type="Pfam" id="PF13646">
    <property type="entry name" value="HEAT_2"/>
    <property type="match status" value="1"/>
</dbReference>
<evidence type="ECO:0000313" key="2">
    <source>
        <dbReference type="Proteomes" id="UP000237423"/>
    </source>
</evidence>
<dbReference type="InterPro" id="IPR016024">
    <property type="entry name" value="ARM-type_fold"/>
</dbReference>
<reference evidence="1 2" key="1">
    <citation type="submission" date="2017-11" db="EMBL/GenBank/DDBJ databases">
        <title>Draft Genome Sequence of Methylobacter psychrotolerans Sph1T, an Obligate Methanotroph from Low-Temperature Environments.</title>
        <authorList>
            <person name="Oshkin I.Y."/>
            <person name="Miroshnikov K."/>
            <person name="Belova S.E."/>
            <person name="Korzhenkov A."/>
            <person name="Toshchakov S.V."/>
            <person name="Dedysh S.N."/>
        </authorList>
    </citation>
    <scope>NUCLEOTIDE SEQUENCE [LARGE SCALE GENOMIC DNA]</scope>
    <source>
        <strain evidence="1 2">Sph1</strain>
    </source>
</reference>
<dbReference type="InterPro" id="IPR011989">
    <property type="entry name" value="ARM-like"/>
</dbReference>
<dbReference type="Proteomes" id="UP000237423">
    <property type="component" value="Unassembled WGS sequence"/>
</dbReference>